<dbReference type="GeneID" id="98126094"/>
<accession>A0ABR4DDH6</accession>
<reference evidence="1 2" key="1">
    <citation type="journal article" date="2024" name="Commun. Biol.">
        <title>Comparative genomic analysis of thermophilic fungi reveals convergent evolutionary adaptations and gene losses.</title>
        <authorList>
            <person name="Steindorff A.S."/>
            <person name="Aguilar-Pontes M.V."/>
            <person name="Robinson A.J."/>
            <person name="Andreopoulos B."/>
            <person name="LaButti K."/>
            <person name="Kuo A."/>
            <person name="Mondo S."/>
            <person name="Riley R."/>
            <person name="Otillar R."/>
            <person name="Haridas S."/>
            <person name="Lipzen A."/>
            <person name="Grimwood J."/>
            <person name="Schmutz J."/>
            <person name="Clum A."/>
            <person name="Reid I.D."/>
            <person name="Moisan M.C."/>
            <person name="Butler G."/>
            <person name="Nguyen T.T.M."/>
            <person name="Dewar K."/>
            <person name="Conant G."/>
            <person name="Drula E."/>
            <person name="Henrissat B."/>
            <person name="Hansel C."/>
            <person name="Singer S."/>
            <person name="Hutchinson M.I."/>
            <person name="de Vries R.P."/>
            <person name="Natvig D.O."/>
            <person name="Powell A.J."/>
            <person name="Tsang A."/>
            <person name="Grigoriev I.V."/>
        </authorList>
    </citation>
    <scope>NUCLEOTIDE SEQUENCE [LARGE SCALE GENOMIC DNA]</scope>
    <source>
        <strain evidence="1 2">ATCC 22073</strain>
    </source>
</reference>
<dbReference type="RefSeq" id="XP_070866359.1">
    <property type="nucleotide sequence ID" value="XM_071011450.1"/>
</dbReference>
<keyword evidence="2" id="KW-1185">Reference proteome</keyword>
<sequence length="185" mass="19878">MTKTLSSERGYLAPRHVHVSIGFHVAPANATVCQCDCRAHRCVIWSLEPSHMTEVMPLRFQWAGYGGDPLLPSLPHHALSPVDATCILFSSGVDIGRPAWPAAIGAAAEGPSFDSTLLLVGRDCHRKSFRRDVLWSAPVDDIASSRLLSTPPPREGHSPLPVTAYVGYSIPYHGAALLSKAAAHP</sequence>
<comment type="caution">
    <text evidence="1">The sequence shown here is derived from an EMBL/GenBank/DDBJ whole genome shotgun (WGS) entry which is preliminary data.</text>
</comment>
<evidence type="ECO:0000313" key="1">
    <source>
        <dbReference type="EMBL" id="KAL2267632.1"/>
    </source>
</evidence>
<organism evidence="1 2">
    <name type="scientific">Remersonia thermophila</name>
    <dbReference type="NCBI Taxonomy" id="72144"/>
    <lineage>
        <taxon>Eukaryota</taxon>
        <taxon>Fungi</taxon>
        <taxon>Dikarya</taxon>
        <taxon>Ascomycota</taxon>
        <taxon>Pezizomycotina</taxon>
        <taxon>Sordariomycetes</taxon>
        <taxon>Sordariomycetidae</taxon>
        <taxon>Sordariales</taxon>
        <taxon>Sordariales incertae sedis</taxon>
        <taxon>Remersonia</taxon>
    </lineage>
</organism>
<dbReference type="EMBL" id="JAZGUE010000004">
    <property type="protein sequence ID" value="KAL2267632.1"/>
    <property type="molecule type" value="Genomic_DNA"/>
</dbReference>
<dbReference type="Proteomes" id="UP001600064">
    <property type="component" value="Unassembled WGS sequence"/>
</dbReference>
<evidence type="ECO:0000313" key="2">
    <source>
        <dbReference type="Proteomes" id="UP001600064"/>
    </source>
</evidence>
<proteinExistence type="predicted"/>
<gene>
    <name evidence="1" type="ORF">VTJ83DRAFT_4909</name>
</gene>
<name>A0ABR4DDH6_9PEZI</name>
<protein>
    <submittedName>
        <fullName evidence="1">Uncharacterized protein</fullName>
    </submittedName>
</protein>